<name>A0A7C9LJS0_9GAMM</name>
<evidence type="ECO:0000256" key="2">
    <source>
        <dbReference type="ARBA" id="ARBA00022448"/>
    </source>
</evidence>
<evidence type="ECO:0000256" key="6">
    <source>
        <dbReference type="ARBA" id="ARBA00023136"/>
    </source>
</evidence>
<keyword evidence="3 8" id="KW-1134">Transmembrane beta strand</keyword>
<keyword evidence="5 9" id="KW-0798">TonB box</keyword>
<dbReference type="CDD" id="cd01347">
    <property type="entry name" value="ligand_gated_channel"/>
    <property type="match status" value="1"/>
</dbReference>
<dbReference type="PANTHER" id="PTHR30069">
    <property type="entry name" value="TONB-DEPENDENT OUTER MEMBRANE RECEPTOR"/>
    <property type="match status" value="1"/>
</dbReference>
<comment type="similarity">
    <text evidence="8 9">Belongs to the TonB-dependent receptor family.</text>
</comment>
<dbReference type="Gene3D" id="2.170.130.10">
    <property type="entry name" value="TonB-dependent receptor, plug domain"/>
    <property type="match status" value="1"/>
</dbReference>
<evidence type="ECO:0000259" key="10">
    <source>
        <dbReference type="Pfam" id="PF00593"/>
    </source>
</evidence>
<dbReference type="InterPro" id="IPR000531">
    <property type="entry name" value="Beta-barrel_TonB"/>
</dbReference>
<keyword evidence="13" id="KW-1185">Reference proteome</keyword>
<evidence type="ECO:0000256" key="3">
    <source>
        <dbReference type="ARBA" id="ARBA00022452"/>
    </source>
</evidence>
<proteinExistence type="inferred from homology"/>
<reference evidence="12 13" key="1">
    <citation type="submission" date="2019-12" db="EMBL/GenBank/DDBJ databases">
        <authorList>
            <person name="Xu J."/>
        </authorList>
    </citation>
    <scope>NUCLEOTIDE SEQUENCE [LARGE SCALE GENOMIC DNA]</scope>
    <source>
        <strain evidence="12 13">HX-5-24</strain>
    </source>
</reference>
<dbReference type="EMBL" id="WOXT01000003">
    <property type="protein sequence ID" value="MUV14939.1"/>
    <property type="molecule type" value="Genomic_DNA"/>
</dbReference>
<evidence type="ECO:0000313" key="13">
    <source>
        <dbReference type="Proteomes" id="UP000479692"/>
    </source>
</evidence>
<keyword evidence="7 8" id="KW-0998">Cell outer membrane</keyword>
<dbReference type="SUPFAM" id="SSF56935">
    <property type="entry name" value="Porins"/>
    <property type="match status" value="1"/>
</dbReference>
<comment type="subcellular location">
    <subcellularLocation>
        <location evidence="1 8">Cell outer membrane</location>
        <topology evidence="1 8">Multi-pass membrane protein</topology>
    </subcellularLocation>
</comment>
<evidence type="ECO:0000256" key="9">
    <source>
        <dbReference type="RuleBase" id="RU003357"/>
    </source>
</evidence>
<dbReference type="Proteomes" id="UP000479692">
    <property type="component" value="Unassembled WGS sequence"/>
</dbReference>
<dbReference type="GO" id="GO:0015344">
    <property type="term" value="F:siderophore uptake transmembrane transporter activity"/>
    <property type="evidence" value="ECO:0007669"/>
    <property type="project" value="TreeGrafter"/>
</dbReference>
<evidence type="ECO:0000313" key="12">
    <source>
        <dbReference type="EMBL" id="MUV14939.1"/>
    </source>
</evidence>
<sequence length="738" mass="80238">MRRRRRGSAIPTAWVPAGRPRLPDVTTPPIARPPLAGCAVHARQESTPMSPSYPARRAAPCCAALASTFLLACAPAHAGEPLVPQTKPEQLDTVTVLGTRPIRTVDDLSNARRKANERTGGTAVVDGESYRDRRAGTLVDALGFAPGVFVQPRFGADEARVSIRGSGLQRTFHGRGLVVLQDGTPINLADGSFDMQAIEPLAARYITVYRGANALEYGAATLGGAIDFVSPTGYDAPMFTARAEGGAFDFRRAQLAAAGVSGRADGYATLTGTSQDGYREHAVQETYRFFGNAGFRFNDTLDGRLYFTKVDTRSALPGNLTFAEFERDPTRAAPANIAMDQRRDFVLERLAGRLAWAPNADDQVALSLSIADKRLHHPIFQVLEQESRDVGVDLRWRHASEWGGHAATLIAGVRTTNGSLHDERFVNVFGNPGAPTNVFDQHARESVAYLEQQVALDARWTVSLGAQGLHAVRRSDDKLITNGRDESFEKTYSGVSPKLGVRAALGEHAQVFANVSRSLEPPSFGELTGGPGVTQVDMQEATTVEVGTRLQHAQGWLDVALYHARVDDELLALNDANGNPLGTTNADRTVHQGIELGGAWDWTSQWRTSLQYLFNDFRFDGDAVYGDNALAGVPHQQLRAEVRWSPVARFHVVPGLEWNDATWIDHANTLRAKGATVWNLRVGGELGARWTWFADLRNVFDKRWIASTNVVANAGGIDGRHVLPGDGRGLYAGVELRL</sequence>
<dbReference type="InterPro" id="IPR012910">
    <property type="entry name" value="Plug_dom"/>
</dbReference>
<evidence type="ECO:0000256" key="1">
    <source>
        <dbReference type="ARBA" id="ARBA00004571"/>
    </source>
</evidence>
<dbReference type="InterPro" id="IPR036942">
    <property type="entry name" value="Beta-barrel_TonB_sf"/>
</dbReference>
<protein>
    <submittedName>
        <fullName evidence="12">TonB-dependent receptor</fullName>
    </submittedName>
</protein>
<feature type="domain" description="TonB-dependent receptor-like beta-barrel" evidence="10">
    <location>
        <begin position="268"/>
        <end position="699"/>
    </location>
</feature>
<evidence type="ECO:0000256" key="5">
    <source>
        <dbReference type="ARBA" id="ARBA00023077"/>
    </source>
</evidence>
<feature type="domain" description="TonB-dependent receptor plug" evidence="11">
    <location>
        <begin position="118"/>
        <end position="225"/>
    </location>
</feature>
<evidence type="ECO:0000256" key="4">
    <source>
        <dbReference type="ARBA" id="ARBA00022692"/>
    </source>
</evidence>
<dbReference type="Pfam" id="PF07715">
    <property type="entry name" value="Plug"/>
    <property type="match status" value="1"/>
</dbReference>
<dbReference type="InterPro" id="IPR039426">
    <property type="entry name" value="TonB-dep_rcpt-like"/>
</dbReference>
<organism evidence="12 13">
    <name type="scientific">Noviluteimonas gilva</name>
    <dbReference type="NCBI Taxonomy" id="2682097"/>
    <lineage>
        <taxon>Bacteria</taxon>
        <taxon>Pseudomonadati</taxon>
        <taxon>Pseudomonadota</taxon>
        <taxon>Gammaproteobacteria</taxon>
        <taxon>Lysobacterales</taxon>
        <taxon>Lysobacteraceae</taxon>
        <taxon>Noviluteimonas</taxon>
    </lineage>
</organism>
<keyword evidence="6 8" id="KW-0472">Membrane</keyword>
<dbReference type="GO" id="GO:0009279">
    <property type="term" value="C:cell outer membrane"/>
    <property type="evidence" value="ECO:0007669"/>
    <property type="project" value="UniProtKB-SubCell"/>
</dbReference>
<dbReference type="Pfam" id="PF00593">
    <property type="entry name" value="TonB_dep_Rec_b-barrel"/>
    <property type="match status" value="1"/>
</dbReference>
<accession>A0A7C9LJS0</accession>
<dbReference type="Gene3D" id="2.40.170.20">
    <property type="entry name" value="TonB-dependent receptor, beta-barrel domain"/>
    <property type="match status" value="1"/>
</dbReference>
<keyword evidence="2 8" id="KW-0813">Transport</keyword>
<gene>
    <name evidence="12" type="ORF">GN331_12065</name>
</gene>
<dbReference type="GO" id="GO:0044718">
    <property type="term" value="P:siderophore transmembrane transport"/>
    <property type="evidence" value="ECO:0007669"/>
    <property type="project" value="TreeGrafter"/>
</dbReference>
<dbReference type="AlphaFoldDB" id="A0A7C9LJS0"/>
<evidence type="ECO:0000256" key="7">
    <source>
        <dbReference type="ARBA" id="ARBA00023237"/>
    </source>
</evidence>
<keyword evidence="4 8" id="KW-0812">Transmembrane</keyword>
<evidence type="ECO:0000256" key="8">
    <source>
        <dbReference type="PROSITE-ProRule" id="PRU01360"/>
    </source>
</evidence>
<keyword evidence="12" id="KW-0675">Receptor</keyword>
<comment type="caution">
    <text evidence="12">The sequence shown here is derived from an EMBL/GenBank/DDBJ whole genome shotgun (WGS) entry which is preliminary data.</text>
</comment>
<dbReference type="PANTHER" id="PTHR30069:SF28">
    <property type="entry name" value="TONB-DEPENDENT RECEPTOR YNCD-RELATED"/>
    <property type="match status" value="1"/>
</dbReference>
<dbReference type="PROSITE" id="PS52016">
    <property type="entry name" value="TONB_DEPENDENT_REC_3"/>
    <property type="match status" value="1"/>
</dbReference>
<dbReference type="InterPro" id="IPR037066">
    <property type="entry name" value="Plug_dom_sf"/>
</dbReference>
<evidence type="ECO:0000259" key="11">
    <source>
        <dbReference type="Pfam" id="PF07715"/>
    </source>
</evidence>